<accession>Q01ZT5</accession>
<evidence type="ECO:0000259" key="2">
    <source>
        <dbReference type="Pfam" id="PF20434"/>
    </source>
</evidence>
<dbReference type="Pfam" id="PF20434">
    <property type="entry name" value="BD-FAE"/>
    <property type="match status" value="1"/>
</dbReference>
<feature type="domain" description="BD-FAE-like" evidence="2">
    <location>
        <begin position="58"/>
        <end position="153"/>
    </location>
</feature>
<dbReference type="InterPro" id="IPR050300">
    <property type="entry name" value="GDXG_lipolytic_enzyme"/>
</dbReference>
<evidence type="ECO:0000313" key="3">
    <source>
        <dbReference type="EMBL" id="ABJ84830.1"/>
    </source>
</evidence>
<reference evidence="3" key="1">
    <citation type="submission" date="2006-10" db="EMBL/GenBank/DDBJ databases">
        <title>Complete sequence of Solibacter usitatus Ellin6076.</title>
        <authorList>
            <consortium name="US DOE Joint Genome Institute"/>
            <person name="Copeland A."/>
            <person name="Lucas S."/>
            <person name="Lapidus A."/>
            <person name="Barry K."/>
            <person name="Detter J.C."/>
            <person name="Glavina del Rio T."/>
            <person name="Hammon N."/>
            <person name="Israni S."/>
            <person name="Dalin E."/>
            <person name="Tice H."/>
            <person name="Pitluck S."/>
            <person name="Thompson L.S."/>
            <person name="Brettin T."/>
            <person name="Bruce D."/>
            <person name="Han C."/>
            <person name="Tapia R."/>
            <person name="Gilna P."/>
            <person name="Schmutz J."/>
            <person name="Larimer F."/>
            <person name="Land M."/>
            <person name="Hauser L."/>
            <person name="Kyrpides N."/>
            <person name="Mikhailova N."/>
            <person name="Janssen P.H."/>
            <person name="Kuske C.R."/>
            <person name="Richardson P."/>
        </authorList>
    </citation>
    <scope>NUCLEOTIDE SEQUENCE</scope>
    <source>
        <strain evidence="3">Ellin6076</strain>
    </source>
</reference>
<name>Q01ZT5_SOLUE</name>
<dbReference type="InterPro" id="IPR029058">
    <property type="entry name" value="AB_hydrolase_fold"/>
</dbReference>
<dbReference type="EMBL" id="CP000473">
    <property type="protein sequence ID" value="ABJ84830.1"/>
    <property type="molecule type" value="Genomic_DNA"/>
</dbReference>
<dbReference type="GO" id="GO:0016787">
    <property type="term" value="F:hydrolase activity"/>
    <property type="evidence" value="ECO:0007669"/>
    <property type="project" value="UniProtKB-KW"/>
</dbReference>
<dbReference type="InParanoid" id="Q01ZT5"/>
<protein>
    <submittedName>
        <fullName evidence="3">Putative lipase/esterase</fullName>
    </submittedName>
</protein>
<dbReference type="AlphaFoldDB" id="Q01ZT5"/>
<dbReference type="ESTHER" id="solue-q01zt5">
    <property type="family name" value="Est9X"/>
</dbReference>
<dbReference type="KEGG" id="sus:Acid_3861"/>
<evidence type="ECO:0000256" key="1">
    <source>
        <dbReference type="ARBA" id="ARBA00022801"/>
    </source>
</evidence>
<dbReference type="PANTHER" id="PTHR48081">
    <property type="entry name" value="AB HYDROLASE SUPERFAMILY PROTEIN C4A8.06C"/>
    <property type="match status" value="1"/>
</dbReference>
<organism evidence="3">
    <name type="scientific">Solibacter usitatus (strain Ellin6076)</name>
    <dbReference type="NCBI Taxonomy" id="234267"/>
    <lineage>
        <taxon>Bacteria</taxon>
        <taxon>Pseudomonadati</taxon>
        <taxon>Acidobacteriota</taxon>
        <taxon>Terriglobia</taxon>
        <taxon>Bryobacterales</taxon>
        <taxon>Solibacteraceae</taxon>
        <taxon>Candidatus Solibacter</taxon>
    </lineage>
</organism>
<gene>
    <name evidence="3" type="ordered locus">Acid_3861</name>
</gene>
<proteinExistence type="predicted"/>
<dbReference type="Gene3D" id="3.40.50.1820">
    <property type="entry name" value="alpha/beta hydrolase"/>
    <property type="match status" value="1"/>
</dbReference>
<sequence length="264" mass="28023">MIDALRSQCHAPRCACVRTATAVIWGMPEPVRYDPPSRLAYGKESSQFIEFHRAAGPGPHPLAIMIHGGFWRARYDLHHAEPLCAALAAAGFTTANLEYRRVGEPGGGWPGTFDDVTAAVAFARDHAPDFGADSARTFVLGHSAGGHLALWVAAEIPSLTRAVALAPVADLPLAHSLALSNCAVGEFLGGAPGEFPARYAFADPARPTPVPRLLIHGDADTIVPIELSRRFAAPSTLIEIPGADHFAVIDPTHAAWRSVLHSIS</sequence>
<dbReference type="FunCoup" id="Q01ZT5">
    <property type="interactions" value="424"/>
</dbReference>
<dbReference type="InterPro" id="IPR049492">
    <property type="entry name" value="BD-FAE-like_dom"/>
</dbReference>
<dbReference type="HOGENOM" id="CLU_012494_10_1_0"/>
<dbReference type="SUPFAM" id="SSF53474">
    <property type="entry name" value="alpha/beta-Hydrolases"/>
    <property type="match status" value="1"/>
</dbReference>
<dbReference type="eggNOG" id="COG1506">
    <property type="taxonomic scope" value="Bacteria"/>
</dbReference>
<keyword evidence="1" id="KW-0378">Hydrolase</keyword>
<dbReference type="STRING" id="234267.Acid_3861"/>